<sequence length="584" mass="60826">MEPVTPTALLSIRVRGPAQTHSRPHSQQRQRQQRQQPQEWNGAARTEEEPLPIEVLVRSAGKYLPARVARCRWAVDGAKGARGPTHSPGLTDTDCHEGGDERDDGGGGSGDTDGSGAVVGPNGYLECQYDVGLLAPPPAPGLVLVEVRRRHDGATSVPPPPGFADMDPRAASDVMPQLSGGSILSEGIDLVPVLVTDDVAIAEELNGLASSWPGGKDRELDGLLYDLGTWMAAAAAADGFGAGDAAPAAAAATVPATITATAAGSAAMAEKESQGGAEVGLDAALPAVLGPHLIEFMESVGLAATAAGIRTRIRPPLPLLSPPQQLSQQQPREKQEPPQQEEQPDLDEEPRLTNKTSGPAAGMVRGGGEFGTSCHSPGFGGQSEVRGGCRGMADGGWQFSLLASALLQVLGLQATTRSSAAAYNTFMGAWCAAQGQTVQVVECLALLCMLIRAGWSGLQPMGPTTIVCVMGCGISALMTLAWLVLPYRSWVRLARAVQIPRYLGHTGAKILVVLGFLRPAWNGYLHHGRRGAAAGGPCASWVMSDIDPLRGHSCRHQAAGQRGHDARPRGYSGASSCRTTCGAH</sequence>
<name>A0A8J4G3E8_9CHLO</name>
<feature type="region of interest" description="Disordered" evidence="1">
    <location>
        <begin position="78"/>
        <end position="119"/>
    </location>
</feature>
<evidence type="ECO:0000313" key="4">
    <source>
        <dbReference type="Proteomes" id="UP000722791"/>
    </source>
</evidence>
<protein>
    <submittedName>
        <fullName evidence="3">Uncharacterized protein</fullName>
    </submittedName>
</protein>
<gene>
    <name evidence="3" type="ORF">Vretimale_3129</name>
</gene>
<comment type="caution">
    <text evidence="3">The sequence shown here is derived from an EMBL/GenBank/DDBJ whole genome shotgun (WGS) entry which is preliminary data.</text>
</comment>
<keyword evidence="2" id="KW-1133">Transmembrane helix</keyword>
<feature type="region of interest" description="Disordered" evidence="1">
    <location>
        <begin position="1"/>
        <end position="51"/>
    </location>
</feature>
<dbReference type="Proteomes" id="UP000722791">
    <property type="component" value="Unassembled WGS sequence"/>
</dbReference>
<feature type="compositionally biased region" description="Basic residues" evidence="1">
    <location>
        <begin position="22"/>
        <end position="32"/>
    </location>
</feature>
<dbReference type="EMBL" id="BNCQ01000004">
    <property type="protein sequence ID" value="GIL97594.1"/>
    <property type="molecule type" value="Genomic_DNA"/>
</dbReference>
<dbReference type="AlphaFoldDB" id="A0A8J4G3E8"/>
<feature type="region of interest" description="Disordered" evidence="1">
    <location>
        <begin position="314"/>
        <end position="367"/>
    </location>
</feature>
<proteinExistence type="predicted"/>
<keyword evidence="2" id="KW-0812">Transmembrane</keyword>
<feature type="region of interest" description="Disordered" evidence="1">
    <location>
        <begin position="558"/>
        <end position="584"/>
    </location>
</feature>
<keyword evidence="2" id="KW-0472">Membrane</keyword>
<feature type="transmembrane region" description="Helical" evidence="2">
    <location>
        <begin position="464"/>
        <end position="485"/>
    </location>
</feature>
<evidence type="ECO:0000256" key="2">
    <source>
        <dbReference type="SAM" id="Phobius"/>
    </source>
</evidence>
<feature type="compositionally biased region" description="Polar residues" evidence="1">
    <location>
        <begin position="573"/>
        <end position="584"/>
    </location>
</feature>
<organism evidence="3 4">
    <name type="scientific">Volvox reticuliferus</name>
    <dbReference type="NCBI Taxonomy" id="1737510"/>
    <lineage>
        <taxon>Eukaryota</taxon>
        <taxon>Viridiplantae</taxon>
        <taxon>Chlorophyta</taxon>
        <taxon>core chlorophytes</taxon>
        <taxon>Chlorophyceae</taxon>
        <taxon>CS clade</taxon>
        <taxon>Chlamydomonadales</taxon>
        <taxon>Volvocaceae</taxon>
        <taxon>Volvox</taxon>
    </lineage>
</organism>
<evidence type="ECO:0000313" key="3">
    <source>
        <dbReference type="EMBL" id="GIL97594.1"/>
    </source>
</evidence>
<reference evidence="3" key="1">
    <citation type="journal article" date="2021" name="Proc. Natl. Acad. Sci. U.S.A.">
        <title>Three genomes in the algal genus Volvox reveal the fate of a haploid sex-determining region after a transition to homothallism.</title>
        <authorList>
            <person name="Yamamoto K."/>
            <person name="Hamaji T."/>
            <person name="Kawai-Toyooka H."/>
            <person name="Matsuzaki R."/>
            <person name="Takahashi F."/>
            <person name="Nishimura Y."/>
            <person name="Kawachi M."/>
            <person name="Noguchi H."/>
            <person name="Minakuchi Y."/>
            <person name="Umen J.G."/>
            <person name="Toyoda A."/>
            <person name="Nozaki H."/>
        </authorList>
    </citation>
    <scope>NUCLEOTIDE SEQUENCE</scope>
    <source>
        <strain evidence="3">NIES-3785</strain>
    </source>
</reference>
<accession>A0A8J4G3E8</accession>
<evidence type="ECO:0000256" key="1">
    <source>
        <dbReference type="SAM" id="MobiDB-lite"/>
    </source>
</evidence>